<keyword evidence="1" id="KW-0472">Membrane</keyword>
<evidence type="ECO:0000313" key="2">
    <source>
        <dbReference type="EMBL" id="MDP4099259.1"/>
    </source>
</evidence>
<accession>A0ABT9FX00</accession>
<keyword evidence="1" id="KW-1133">Transmembrane helix</keyword>
<dbReference type="Pfam" id="PF12831">
    <property type="entry name" value="FAD_oxidored"/>
    <property type="match status" value="1"/>
</dbReference>
<name>A0ABT9FX00_9BACL</name>
<dbReference type="InterPro" id="IPR005288">
    <property type="entry name" value="NadB"/>
</dbReference>
<dbReference type="Gene3D" id="3.50.50.60">
    <property type="entry name" value="FAD/NAD(P)-binding domain"/>
    <property type="match status" value="1"/>
</dbReference>
<gene>
    <name evidence="2" type="ORF">OIN60_21320</name>
</gene>
<evidence type="ECO:0000313" key="3">
    <source>
        <dbReference type="Proteomes" id="UP001241848"/>
    </source>
</evidence>
<sequence>MEQQRSYRADFIIIGGSLGGTAAALAAVRAGMKVVMTEETDWIGGQLTSQAVPPDEHRWIESFGCTASYREFRNRVREYYRVNYPLTEEARQNPMLNPGNGWVSRLCHEPKVALRVLEDMLFPYIQSGRLEILYHTKVNKAETSEDIITSVIVRNQNGQDILLQGAYYLDATDCGDLLPLAGAEFGMGAESRTITGEPHALDRADPLDMQSITYVGAVQYVEGGDFVIDRPEDYFFWQKYKPDFSRFPILSWYASDANDMTQMKEFTMFPNDFGIMSLWDYRRIVDTSLFSRSLYGGEITLLNWPQNDYYLGPIIGVSPEERSRHLRFARSLTLSLIYWLQTEAPRIDGGKGYPGIGLCGGTLGTKDGLAKMPYIRESRRIKALYTITEHDVSKELRGPAGIKRYKDSVGVGSYHLDLHPTTVSQRSFYIPSYPYEIPLGSLIPVRIKNLLPACKNIGMTQIANGCYRLHPTEWNIGESAALLAVYAVSSNLRPYEIRESAEHLNCYQELLQNHGVELHWPDNLDVHTLK</sequence>
<keyword evidence="1" id="KW-0812">Transmembrane</keyword>
<protein>
    <submittedName>
        <fullName evidence="2">FAD-dependent oxidoreductase</fullName>
    </submittedName>
</protein>
<keyword evidence="3" id="KW-1185">Reference proteome</keyword>
<dbReference type="InterPro" id="IPR036188">
    <property type="entry name" value="FAD/NAD-bd_sf"/>
</dbReference>
<feature type="transmembrane region" description="Helical" evidence="1">
    <location>
        <begin position="12"/>
        <end position="32"/>
    </location>
</feature>
<dbReference type="PANTHER" id="PTHR42716:SF1">
    <property type="entry name" value="SLL0471 PROTEIN"/>
    <property type="match status" value="1"/>
</dbReference>
<proteinExistence type="predicted"/>
<dbReference type="EMBL" id="JAPCKK010000034">
    <property type="protein sequence ID" value="MDP4099259.1"/>
    <property type="molecule type" value="Genomic_DNA"/>
</dbReference>
<dbReference type="PANTHER" id="PTHR42716">
    <property type="entry name" value="L-ASPARTATE OXIDASE"/>
    <property type="match status" value="1"/>
</dbReference>
<dbReference type="SUPFAM" id="SSF51905">
    <property type="entry name" value="FAD/NAD(P)-binding domain"/>
    <property type="match status" value="1"/>
</dbReference>
<reference evidence="2 3" key="1">
    <citation type="submission" date="2022-10" db="EMBL/GenBank/DDBJ databases">
        <title>Paenibacillus description and whole genome data of maize root bacterial community.</title>
        <authorList>
            <person name="Marton D."/>
            <person name="Farkas M."/>
            <person name="Cserhati M."/>
        </authorList>
    </citation>
    <scope>NUCLEOTIDE SEQUENCE [LARGE SCALE GENOMIC DNA]</scope>
    <source>
        <strain evidence="2 3">P96</strain>
    </source>
</reference>
<comment type="caution">
    <text evidence="2">The sequence shown here is derived from an EMBL/GenBank/DDBJ whole genome shotgun (WGS) entry which is preliminary data.</text>
</comment>
<organism evidence="2 3">
    <name type="scientific">Paenibacillus zeirhizosphaerae</name>
    <dbReference type="NCBI Taxonomy" id="2987519"/>
    <lineage>
        <taxon>Bacteria</taxon>
        <taxon>Bacillati</taxon>
        <taxon>Bacillota</taxon>
        <taxon>Bacilli</taxon>
        <taxon>Bacillales</taxon>
        <taxon>Paenibacillaceae</taxon>
        <taxon>Paenibacillus</taxon>
    </lineage>
</organism>
<dbReference type="Proteomes" id="UP001241848">
    <property type="component" value="Unassembled WGS sequence"/>
</dbReference>
<dbReference type="RefSeq" id="WP_305756878.1">
    <property type="nucleotide sequence ID" value="NZ_JAPCKK010000034.1"/>
</dbReference>
<evidence type="ECO:0000256" key="1">
    <source>
        <dbReference type="SAM" id="Phobius"/>
    </source>
</evidence>